<dbReference type="InterPro" id="IPR050602">
    <property type="entry name" value="Malonyl-ACP_OMT"/>
</dbReference>
<dbReference type="AlphaFoldDB" id="A0A7V2SW07"/>
<dbReference type="Proteomes" id="UP000885797">
    <property type="component" value="Unassembled WGS sequence"/>
</dbReference>
<accession>A0A7V2SW07</accession>
<dbReference type="Gene3D" id="3.40.50.150">
    <property type="entry name" value="Vaccinia Virus protein VP39"/>
    <property type="match status" value="1"/>
</dbReference>
<dbReference type="PANTHER" id="PTHR13090">
    <property type="entry name" value="ARGININE-HYDROXYLASE NDUFAF5, MITOCHONDRIAL"/>
    <property type="match status" value="1"/>
</dbReference>
<feature type="domain" description="Methyltransferase type 11" evidence="3">
    <location>
        <begin position="2"/>
        <end position="35"/>
    </location>
</feature>
<name>A0A7V2SW07_9BACT</name>
<proteinExistence type="predicted"/>
<evidence type="ECO:0000256" key="2">
    <source>
        <dbReference type="ARBA" id="ARBA00022679"/>
    </source>
</evidence>
<sequence length="154" mass="17393">LDVVFSNSALHWSRDLDKVFSGISQILKRDGVVACSIFTRNTLCELGLLVEEVSGQQIVSRGFPDKDRVLTGFLEHFSPMDVSVLRLMRAYPDTLSLLKTLKYAGVTPRVRQGRSLQISRGELRRIDKLFHERYGGVLVTYEVIVCVGRPKNII</sequence>
<organism evidence="4">
    <name type="scientific">Dissulfuribacter thermophilus</name>
    <dbReference type="NCBI Taxonomy" id="1156395"/>
    <lineage>
        <taxon>Bacteria</taxon>
        <taxon>Pseudomonadati</taxon>
        <taxon>Thermodesulfobacteriota</taxon>
        <taxon>Dissulfuribacteria</taxon>
        <taxon>Dissulfuribacterales</taxon>
        <taxon>Dissulfuribacteraceae</taxon>
        <taxon>Dissulfuribacter</taxon>
    </lineage>
</organism>
<keyword evidence="1 4" id="KW-0489">Methyltransferase</keyword>
<dbReference type="GO" id="GO:0032259">
    <property type="term" value="P:methylation"/>
    <property type="evidence" value="ECO:0007669"/>
    <property type="project" value="UniProtKB-KW"/>
</dbReference>
<dbReference type="PANTHER" id="PTHR13090:SF1">
    <property type="entry name" value="ARGININE-HYDROXYLASE NDUFAF5, MITOCHONDRIAL"/>
    <property type="match status" value="1"/>
</dbReference>
<keyword evidence="2" id="KW-0808">Transferase</keyword>
<dbReference type="EMBL" id="DRND01000194">
    <property type="protein sequence ID" value="HFC46703.1"/>
    <property type="molecule type" value="Genomic_DNA"/>
</dbReference>
<evidence type="ECO:0000259" key="3">
    <source>
        <dbReference type="Pfam" id="PF08241"/>
    </source>
</evidence>
<reference evidence="4" key="1">
    <citation type="journal article" date="2020" name="mSystems">
        <title>Genome- and Community-Level Interaction Insights into Carbon Utilization and Element Cycling Functions of Hydrothermarchaeota in Hydrothermal Sediment.</title>
        <authorList>
            <person name="Zhou Z."/>
            <person name="Liu Y."/>
            <person name="Xu W."/>
            <person name="Pan J."/>
            <person name="Luo Z.H."/>
            <person name="Li M."/>
        </authorList>
    </citation>
    <scope>NUCLEOTIDE SEQUENCE [LARGE SCALE GENOMIC DNA]</scope>
    <source>
        <strain evidence="4">HyVt-503</strain>
    </source>
</reference>
<dbReference type="SUPFAM" id="SSF53335">
    <property type="entry name" value="S-adenosyl-L-methionine-dependent methyltransferases"/>
    <property type="match status" value="1"/>
</dbReference>
<gene>
    <name evidence="4" type="ORF">ENJ63_02345</name>
</gene>
<comment type="caution">
    <text evidence="4">The sequence shown here is derived from an EMBL/GenBank/DDBJ whole genome shotgun (WGS) entry which is preliminary data.</text>
</comment>
<dbReference type="InterPro" id="IPR029063">
    <property type="entry name" value="SAM-dependent_MTases_sf"/>
</dbReference>
<dbReference type="Pfam" id="PF08241">
    <property type="entry name" value="Methyltransf_11"/>
    <property type="match status" value="1"/>
</dbReference>
<dbReference type="GO" id="GO:0008757">
    <property type="term" value="F:S-adenosylmethionine-dependent methyltransferase activity"/>
    <property type="evidence" value="ECO:0007669"/>
    <property type="project" value="InterPro"/>
</dbReference>
<evidence type="ECO:0000313" key="4">
    <source>
        <dbReference type="EMBL" id="HFC46703.1"/>
    </source>
</evidence>
<feature type="non-terminal residue" evidence="4">
    <location>
        <position position="1"/>
    </location>
</feature>
<evidence type="ECO:0000256" key="1">
    <source>
        <dbReference type="ARBA" id="ARBA00022603"/>
    </source>
</evidence>
<protein>
    <submittedName>
        <fullName evidence="4">Methyltransferase domain-containing protein</fullName>
    </submittedName>
</protein>
<dbReference type="InterPro" id="IPR013216">
    <property type="entry name" value="Methyltransf_11"/>
</dbReference>